<sequence>MLLELFFLVSAAFLPTNARQWSTSDQCPTSIRTTVPGGHYDDRYTDSETRRTRPPNFGTMRSVHSALLKCPNLTSLDLRVTLLGCSEWPDLWNFPFNVEGGDRYPPLKKLRLEGYSFDEQPGRGVGLKNSDEFYGAWLPERLFDWWRSGNMQKYFQYKSLSAEQRDKTNLELWFDAMDWSQIETLGLLDNRGQHHFMDKAPRYLKSLRSLEIWGGWRGSNNTVAFVTNLEPNSLTNLTWIGGWETNDLQSILESHGQSLQHLEIRDPENDRQLTQAFEKDQLLLLSQIAPSLKHLSLNIRRNGTWPFESFSIIASSPSLETVDLWLDITSDCQRQKPQMYSVAYMKWEREFRERNESIPCQGEDRFQQPFLNESSALEVFKHMRNAKSGEQLRKVTFWAGDWSRSWDGPIYIEPWIEGRSAKVVCTTEGMVEGEAWCTVEDGGGYWKNRARWSEEELEEFDRLDLMT</sequence>
<dbReference type="InterPro" id="IPR032675">
    <property type="entry name" value="LRR_dom_sf"/>
</dbReference>
<dbReference type="OrthoDB" id="3945550at2759"/>
<gene>
    <name evidence="3" type="ORF">BDV96DRAFT_688407</name>
</gene>
<accession>A0A6A5Z593</accession>
<feature type="chain" id="PRO_5025358090" description="F-box domain-containing protein" evidence="2">
    <location>
        <begin position="19"/>
        <end position="467"/>
    </location>
</feature>
<evidence type="ECO:0000313" key="3">
    <source>
        <dbReference type="EMBL" id="KAF2114183.1"/>
    </source>
</evidence>
<dbReference type="SUPFAM" id="SSF52047">
    <property type="entry name" value="RNI-like"/>
    <property type="match status" value="1"/>
</dbReference>
<feature type="compositionally biased region" description="Basic and acidic residues" evidence="1">
    <location>
        <begin position="39"/>
        <end position="51"/>
    </location>
</feature>
<name>A0A6A5Z593_9PLEO</name>
<proteinExistence type="predicted"/>
<evidence type="ECO:0000313" key="4">
    <source>
        <dbReference type="Proteomes" id="UP000799770"/>
    </source>
</evidence>
<dbReference type="Gene3D" id="3.80.10.10">
    <property type="entry name" value="Ribonuclease Inhibitor"/>
    <property type="match status" value="1"/>
</dbReference>
<organism evidence="3 4">
    <name type="scientific">Lophiotrema nucula</name>
    <dbReference type="NCBI Taxonomy" id="690887"/>
    <lineage>
        <taxon>Eukaryota</taxon>
        <taxon>Fungi</taxon>
        <taxon>Dikarya</taxon>
        <taxon>Ascomycota</taxon>
        <taxon>Pezizomycotina</taxon>
        <taxon>Dothideomycetes</taxon>
        <taxon>Pleosporomycetidae</taxon>
        <taxon>Pleosporales</taxon>
        <taxon>Lophiotremataceae</taxon>
        <taxon>Lophiotrema</taxon>
    </lineage>
</organism>
<evidence type="ECO:0008006" key="5">
    <source>
        <dbReference type="Google" id="ProtNLM"/>
    </source>
</evidence>
<feature type="region of interest" description="Disordered" evidence="1">
    <location>
        <begin position="34"/>
        <end position="56"/>
    </location>
</feature>
<evidence type="ECO:0000256" key="1">
    <source>
        <dbReference type="SAM" id="MobiDB-lite"/>
    </source>
</evidence>
<feature type="signal peptide" evidence="2">
    <location>
        <begin position="1"/>
        <end position="18"/>
    </location>
</feature>
<keyword evidence="4" id="KW-1185">Reference proteome</keyword>
<dbReference type="AlphaFoldDB" id="A0A6A5Z593"/>
<reference evidence="3" key="1">
    <citation type="journal article" date="2020" name="Stud. Mycol.">
        <title>101 Dothideomycetes genomes: a test case for predicting lifestyles and emergence of pathogens.</title>
        <authorList>
            <person name="Haridas S."/>
            <person name="Albert R."/>
            <person name="Binder M."/>
            <person name="Bloem J."/>
            <person name="Labutti K."/>
            <person name="Salamov A."/>
            <person name="Andreopoulos B."/>
            <person name="Baker S."/>
            <person name="Barry K."/>
            <person name="Bills G."/>
            <person name="Bluhm B."/>
            <person name="Cannon C."/>
            <person name="Castanera R."/>
            <person name="Culley D."/>
            <person name="Daum C."/>
            <person name="Ezra D."/>
            <person name="Gonzalez J."/>
            <person name="Henrissat B."/>
            <person name="Kuo A."/>
            <person name="Liang C."/>
            <person name="Lipzen A."/>
            <person name="Lutzoni F."/>
            <person name="Magnuson J."/>
            <person name="Mondo S."/>
            <person name="Nolan M."/>
            <person name="Ohm R."/>
            <person name="Pangilinan J."/>
            <person name="Park H.-J."/>
            <person name="Ramirez L."/>
            <person name="Alfaro M."/>
            <person name="Sun H."/>
            <person name="Tritt A."/>
            <person name="Yoshinaga Y."/>
            <person name="Zwiers L.-H."/>
            <person name="Turgeon B."/>
            <person name="Goodwin S."/>
            <person name="Spatafora J."/>
            <person name="Crous P."/>
            <person name="Grigoriev I."/>
        </authorList>
    </citation>
    <scope>NUCLEOTIDE SEQUENCE</scope>
    <source>
        <strain evidence="3">CBS 627.86</strain>
    </source>
</reference>
<protein>
    <recommendedName>
        <fullName evidence="5">F-box domain-containing protein</fullName>
    </recommendedName>
</protein>
<dbReference type="Proteomes" id="UP000799770">
    <property type="component" value="Unassembled WGS sequence"/>
</dbReference>
<dbReference type="EMBL" id="ML977326">
    <property type="protein sequence ID" value="KAF2114183.1"/>
    <property type="molecule type" value="Genomic_DNA"/>
</dbReference>
<evidence type="ECO:0000256" key="2">
    <source>
        <dbReference type="SAM" id="SignalP"/>
    </source>
</evidence>
<keyword evidence="2" id="KW-0732">Signal</keyword>